<dbReference type="AlphaFoldDB" id="A0A317EQC0"/>
<accession>A0A317EQC0</accession>
<dbReference type="SMART" id="SM00448">
    <property type="entry name" value="REC"/>
    <property type="match status" value="1"/>
</dbReference>
<feature type="domain" description="Response regulatory" evidence="3">
    <location>
        <begin position="4"/>
        <end position="118"/>
    </location>
</feature>
<gene>
    <name evidence="4" type="ORF">DHW03_01545</name>
</gene>
<proteinExistence type="predicted"/>
<evidence type="ECO:0000259" key="3">
    <source>
        <dbReference type="PROSITE" id="PS50110"/>
    </source>
</evidence>
<name>A0A317EQC0_9SPHI</name>
<keyword evidence="5" id="KW-1185">Reference proteome</keyword>
<dbReference type="SUPFAM" id="SSF52172">
    <property type="entry name" value="CheY-like"/>
    <property type="match status" value="1"/>
</dbReference>
<dbReference type="Gene3D" id="3.40.50.2300">
    <property type="match status" value="1"/>
</dbReference>
<dbReference type="PANTHER" id="PTHR44591:SF3">
    <property type="entry name" value="RESPONSE REGULATORY DOMAIN-CONTAINING PROTEIN"/>
    <property type="match status" value="1"/>
</dbReference>
<dbReference type="InterPro" id="IPR001789">
    <property type="entry name" value="Sig_transdc_resp-reg_receiver"/>
</dbReference>
<evidence type="ECO:0000256" key="1">
    <source>
        <dbReference type="ARBA" id="ARBA00022553"/>
    </source>
</evidence>
<organism evidence="4 5">
    <name type="scientific">Pedobacter yonginense</name>
    <dbReference type="NCBI Taxonomy" id="651869"/>
    <lineage>
        <taxon>Bacteria</taxon>
        <taxon>Pseudomonadati</taxon>
        <taxon>Bacteroidota</taxon>
        <taxon>Sphingobacteriia</taxon>
        <taxon>Sphingobacteriales</taxon>
        <taxon>Sphingobacteriaceae</taxon>
        <taxon>Pedobacter</taxon>
    </lineage>
</organism>
<keyword evidence="1 2" id="KW-0597">Phosphoprotein</keyword>
<dbReference type="PROSITE" id="PS50110">
    <property type="entry name" value="RESPONSE_REGULATORY"/>
    <property type="match status" value="1"/>
</dbReference>
<comment type="caution">
    <text evidence="4">The sequence shown here is derived from an EMBL/GenBank/DDBJ whole genome shotgun (WGS) entry which is preliminary data.</text>
</comment>
<dbReference type="Pfam" id="PF00072">
    <property type="entry name" value="Response_reg"/>
    <property type="match status" value="1"/>
</dbReference>
<evidence type="ECO:0000313" key="5">
    <source>
        <dbReference type="Proteomes" id="UP000245379"/>
    </source>
</evidence>
<dbReference type="OrthoDB" id="677887at2"/>
<dbReference type="InterPro" id="IPR050595">
    <property type="entry name" value="Bact_response_regulator"/>
</dbReference>
<protein>
    <recommendedName>
        <fullName evidence="3">Response regulatory domain-containing protein</fullName>
    </recommendedName>
</protein>
<feature type="modified residue" description="4-aspartylphosphate" evidence="2">
    <location>
        <position position="53"/>
    </location>
</feature>
<reference evidence="4 5" key="1">
    <citation type="submission" date="2018-05" db="EMBL/GenBank/DDBJ databases">
        <title>Pedobacter paludis sp. nov., isolated from wetland soil.</title>
        <authorList>
            <person name="Zhang Y."/>
            <person name="Wang G."/>
        </authorList>
    </citation>
    <scope>NUCLEOTIDE SEQUENCE [LARGE SCALE GENOMIC DNA]</scope>
    <source>
        <strain evidence="4 5">KCTC22721</strain>
    </source>
</reference>
<dbReference type="RefSeq" id="WP_109923996.1">
    <property type="nucleotide sequence ID" value="NZ_QGNZ01000001.1"/>
</dbReference>
<sequence length="120" mass="13206">MNKKILFLDDDPMALYSFGAVLTDAGYDVRCIESPELLSSEVDDFAPDLIILDIRLRNADGRKICNELKLAVLTHNVPIVMLTALSHEEISKMDCDADAIIGKSLETTNLLLTVGNLLTN</sequence>
<dbReference type="InterPro" id="IPR011006">
    <property type="entry name" value="CheY-like_superfamily"/>
</dbReference>
<dbReference type="EMBL" id="QGNZ01000001">
    <property type="protein sequence ID" value="PWS28565.1"/>
    <property type="molecule type" value="Genomic_DNA"/>
</dbReference>
<evidence type="ECO:0000256" key="2">
    <source>
        <dbReference type="PROSITE-ProRule" id="PRU00169"/>
    </source>
</evidence>
<evidence type="ECO:0000313" key="4">
    <source>
        <dbReference type="EMBL" id="PWS28565.1"/>
    </source>
</evidence>
<dbReference type="GO" id="GO:0000160">
    <property type="term" value="P:phosphorelay signal transduction system"/>
    <property type="evidence" value="ECO:0007669"/>
    <property type="project" value="InterPro"/>
</dbReference>
<dbReference type="PANTHER" id="PTHR44591">
    <property type="entry name" value="STRESS RESPONSE REGULATOR PROTEIN 1"/>
    <property type="match status" value="1"/>
</dbReference>
<dbReference type="Proteomes" id="UP000245379">
    <property type="component" value="Unassembled WGS sequence"/>
</dbReference>